<proteinExistence type="predicted"/>
<dbReference type="AlphaFoldDB" id="A0AAU1UD73"/>
<sequence>MTVRLNGSFVAGRTTTSQELVAPYADALPRLSRATTVVDTTERAPGDVAAQIAEHTG</sequence>
<reference evidence="1" key="1">
    <citation type="submission" date="2022-10" db="EMBL/GenBank/DDBJ databases">
        <title>The complete genomes of actinobacterial strains from the NBC collection.</title>
        <authorList>
            <person name="Joergensen T.S."/>
            <person name="Alvarez Arevalo M."/>
            <person name="Sterndorff E.B."/>
            <person name="Faurdal D."/>
            <person name="Vuksanovic O."/>
            <person name="Mourched A.-S."/>
            <person name="Charusanti P."/>
            <person name="Shaw S."/>
            <person name="Blin K."/>
            <person name="Weber T."/>
        </authorList>
    </citation>
    <scope>NUCLEOTIDE SEQUENCE</scope>
    <source>
        <strain evidence="1">NBC_00119</strain>
    </source>
</reference>
<gene>
    <name evidence="1" type="ORF">OHU69_33235</name>
</gene>
<organism evidence="1">
    <name type="scientific">Streptomyces sp. NBC_00119</name>
    <dbReference type="NCBI Taxonomy" id="2975659"/>
    <lineage>
        <taxon>Bacteria</taxon>
        <taxon>Bacillati</taxon>
        <taxon>Actinomycetota</taxon>
        <taxon>Actinomycetes</taxon>
        <taxon>Kitasatosporales</taxon>
        <taxon>Streptomycetaceae</taxon>
        <taxon>Streptomyces</taxon>
    </lineage>
</organism>
<name>A0AAU1UD73_9ACTN</name>
<dbReference type="EMBL" id="CP108195">
    <property type="protein sequence ID" value="WTS15475.1"/>
    <property type="molecule type" value="Genomic_DNA"/>
</dbReference>
<accession>A0AAU1UD73</accession>
<evidence type="ECO:0000313" key="1">
    <source>
        <dbReference type="EMBL" id="WTS15475.1"/>
    </source>
</evidence>
<protein>
    <submittedName>
        <fullName evidence="1">Uncharacterized protein</fullName>
    </submittedName>
</protein>